<dbReference type="eggNOG" id="COG1597">
    <property type="taxonomic scope" value="Bacteria"/>
</dbReference>
<proteinExistence type="predicted"/>
<dbReference type="STRING" id="1499967.U27_00174"/>
<dbReference type="Proteomes" id="UP000030661">
    <property type="component" value="Unassembled WGS sequence"/>
</dbReference>
<dbReference type="Pfam" id="PF00781">
    <property type="entry name" value="DAGK_cat"/>
    <property type="match status" value="1"/>
</dbReference>
<keyword evidence="2" id="KW-0547">Nucleotide-binding</keyword>
<dbReference type="HOGENOM" id="CLU_045532_0_0_0"/>
<dbReference type="Gene3D" id="2.60.200.40">
    <property type="match status" value="1"/>
</dbReference>
<dbReference type="Gene3D" id="3.40.50.10330">
    <property type="entry name" value="Probable inorganic polyphosphate/atp-NAD kinase, domain 1"/>
    <property type="match status" value="1"/>
</dbReference>
<keyword evidence="7" id="KW-1185">Reference proteome</keyword>
<dbReference type="PANTHER" id="PTHR12358">
    <property type="entry name" value="SPHINGOSINE KINASE"/>
    <property type="match status" value="1"/>
</dbReference>
<sequence length="312" mass="33694">MIAAIVNPKSGGGKTGERWAAIQSALERELGTFTVLETRQKLDAIGLTRQALKDGTQTIIAVGGDGTLNEVVNGFFEDGVPIHPAAKLAVVLRGTGSDFVKTCKLPGTIEELTQAIKTGDASPCDIVRATVKPISEEPRERYFINVADVGIGGPVVNLVNNSSKRLGGKITFLLAGAQATLQSKNFMMRIKLDGETICDQQPRYFTVIANGKYFGGGMHIAPEANLNDGLFDVMLAGDFSLFEKIFKILPRLYTGKIGQLKKIRMLRGKRLHINADRPLLIEADGELIGKTDALFEILPSALQIVGMNDKVD</sequence>
<dbReference type="SMART" id="SM00046">
    <property type="entry name" value="DAGKc"/>
    <property type="match status" value="1"/>
</dbReference>
<dbReference type="InterPro" id="IPR005218">
    <property type="entry name" value="Diacylglycerol/lipid_kinase"/>
</dbReference>
<keyword evidence="1" id="KW-0808">Transferase</keyword>
<dbReference type="InterPro" id="IPR045540">
    <property type="entry name" value="YegS/DAGK_C"/>
</dbReference>
<gene>
    <name evidence="6" type="ORF">U27_00174</name>
</gene>
<dbReference type="InterPro" id="IPR050187">
    <property type="entry name" value="Lipid_Phosphate_FormReg"/>
</dbReference>
<keyword evidence="4" id="KW-0067">ATP-binding</keyword>
<accession>A0A081C6S8</accession>
<evidence type="ECO:0000256" key="3">
    <source>
        <dbReference type="ARBA" id="ARBA00022777"/>
    </source>
</evidence>
<organism evidence="6">
    <name type="scientific">Vecturithrix granuli</name>
    <dbReference type="NCBI Taxonomy" id="1499967"/>
    <lineage>
        <taxon>Bacteria</taxon>
        <taxon>Candidatus Moduliflexota</taxon>
        <taxon>Candidatus Vecturitrichia</taxon>
        <taxon>Candidatus Vecturitrichales</taxon>
        <taxon>Candidatus Vecturitrichaceae</taxon>
        <taxon>Candidatus Vecturithrix</taxon>
    </lineage>
</organism>
<evidence type="ECO:0000313" key="7">
    <source>
        <dbReference type="Proteomes" id="UP000030661"/>
    </source>
</evidence>
<dbReference type="SUPFAM" id="SSF111331">
    <property type="entry name" value="NAD kinase/diacylglycerol kinase-like"/>
    <property type="match status" value="1"/>
</dbReference>
<dbReference type="Pfam" id="PF19279">
    <property type="entry name" value="YegS_C"/>
    <property type="match status" value="1"/>
</dbReference>
<evidence type="ECO:0000313" key="6">
    <source>
        <dbReference type="EMBL" id="GAK60283.1"/>
    </source>
</evidence>
<evidence type="ECO:0000256" key="1">
    <source>
        <dbReference type="ARBA" id="ARBA00022679"/>
    </source>
</evidence>
<dbReference type="GO" id="GO:0008654">
    <property type="term" value="P:phospholipid biosynthetic process"/>
    <property type="evidence" value="ECO:0007669"/>
    <property type="project" value="InterPro"/>
</dbReference>
<evidence type="ECO:0000256" key="4">
    <source>
        <dbReference type="ARBA" id="ARBA00022840"/>
    </source>
</evidence>
<feature type="domain" description="DAGKc" evidence="5">
    <location>
        <begin position="1"/>
        <end position="133"/>
    </location>
</feature>
<dbReference type="InterPro" id="IPR001206">
    <property type="entry name" value="Diacylglycerol_kinase_cat_dom"/>
</dbReference>
<dbReference type="PROSITE" id="PS50146">
    <property type="entry name" value="DAGK"/>
    <property type="match status" value="1"/>
</dbReference>
<keyword evidence="3 6" id="KW-0418">Kinase</keyword>
<dbReference type="EMBL" id="DF820472">
    <property type="protein sequence ID" value="GAK60283.1"/>
    <property type="molecule type" value="Genomic_DNA"/>
</dbReference>
<dbReference type="NCBIfam" id="TIGR00147">
    <property type="entry name" value="YegS/Rv2252/BmrU family lipid kinase"/>
    <property type="match status" value="1"/>
</dbReference>
<reference evidence="6" key="1">
    <citation type="journal article" date="2015" name="PeerJ">
        <title>First genomic representation of candidate bacterial phylum KSB3 points to enhanced environmental sensing as a trigger of wastewater bulking.</title>
        <authorList>
            <person name="Sekiguchi Y."/>
            <person name="Ohashi A."/>
            <person name="Parks D.H."/>
            <person name="Yamauchi T."/>
            <person name="Tyson G.W."/>
            <person name="Hugenholtz P."/>
        </authorList>
    </citation>
    <scope>NUCLEOTIDE SEQUENCE [LARGE SCALE GENOMIC DNA]</scope>
</reference>
<dbReference type="InterPro" id="IPR016064">
    <property type="entry name" value="NAD/diacylglycerol_kinase_sf"/>
</dbReference>
<evidence type="ECO:0000256" key="2">
    <source>
        <dbReference type="ARBA" id="ARBA00022741"/>
    </source>
</evidence>
<protein>
    <submittedName>
        <fullName evidence="6">Diacylglycerol kinase catalytic region</fullName>
    </submittedName>
</protein>
<name>A0A081C6S8_VECG1</name>
<dbReference type="GO" id="GO:0016301">
    <property type="term" value="F:kinase activity"/>
    <property type="evidence" value="ECO:0007669"/>
    <property type="project" value="UniProtKB-KW"/>
</dbReference>
<dbReference type="PANTHER" id="PTHR12358:SF54">
    <property type="entry name" value="SPHINGOSINE KINASE RELATED PROTEIN"/>
    <property type="match status" value="1"/>
</dbReference>
<dbReference type="AlphaFoldDB" id="A0A081C6S8"/>
<dbReference type="InterPro" id="IPR017438">
    <property type="entry name" value="ATP-NAD_kinase_N"/>
</dbReference>
<dbReference type="GO" id="GO:0005524">
    <property type="term" value="F:ATP binding"/>
    <property type="evidence" value="ECO:0007669"/>
    <property type="project" value="UniProtKB-KW"/>
</dbReference>
<evidence type="ECO:0000259" key="5">
    <source>
        <dbReference type="PROSITE" id="PS50146"/>
    </source>
</evidence>